<dbReference type="PANTHER" id="PTHR31674:SF70">
    <property type="entry name" value="TF-B3 DOMAIN-CONTAINING PROTEIN"/>
    <property type="match status" value="1"/>
</dbReference>
<dbReference type="InterPro" id="IPR039218">
    <property type="entry name" value="REM_fam"/>
</dbReference>
<dbReference type="SMART" id="SM01019">
    <property type="entry name" value="B3"/>
    <property type="match status" value="5"/>
</dbReference>
<dbReference type="InterPro" id="IPR008331">
    <property type="entry name" value="Ferritin_DPS_dom"/>
</dbReference>
<evidence type="ECO:0000256" key="7">
    <source>
        <dbReference type="ARBA" id="ARBA00047990"/>
    </source>
</evidence>
<dbReference type="InterPro" id="IPR012347">
    <property type="entry name" value="Ferritin-like"/>
</dbReference>
<dbReference type="PROSITE" id="PS50905">
    <property type="entry name" value="FERRITIN_LIKE"/>
    <property type="match status" value="1"/>
</dbReference>
<dbReference type="Proteomes" id="UP000824890">
    <property type="component" value="Unassembled WGS sequence"/>
</dbReference>
<comment type="subcellular location">
    <subcellularLocation>
        <location evidence="1">Nucleus</location>
    </subcellularLocation>
</comment>
<dbReference type="CDD" id="cd01056">
    <property type="entry name" value="Euk_Ferritin"/>
    <property type="match status" value="1"/>
</dbReference>
<dbReference type="Pfam" id="PF02362">
    <property type="entry name" value="B3"/>
    <property type="match status" value="4"/>
</dbReference>
<evidence type="ECO:0000259" key="9">
    <source>
        <dbReference type="PROSITE" id="PS50863"/>
    </source>
</evidence>
<proteinExistence type="predicted"/>
<dbReference type="Gene3D" id="2.40.330.10">
    <property type="entry name" value="DNA-binding pseudobarrel domain"/>
    <property type="match status" value="5"/>
</dbReference>
<evidence type="ECO:0000256" key="4">
    <source>
        <dbReference type="ARBA" id="ARBA00023125"/>
    </source>
</evidence>
<evidence type="ECO:0000256" key="2">
    <source>
        <dbReference type="ARBA" id="ARBA00013107"/>
    </source>
</evidence>
<dbReference type="InterPro" id="IPR009078">
    <property type="entry name" value="Ferritin-like_SF"/>
</dbReference>
<keyword evidence="6" id="KW-0539">Nucleus</keyword>
<dbReference type="Gene3D" id="1.20.1260.10">
    <property type="match status" value="1"/>
</dbReference>
<feature type="domain" description="TF-B3" evidence="9">
    <location>
        <begin position="880"/>
        <end position="977"/>
    </location>
</feature>
<feature type="domain" description="TF-B3" evidence="9">
    <location>
        <begin position="605"/>
        <end position="684"/>
    </location>
</feature>
<keyword evidence="4" id="KW-0238">DNA-binding</keyword>
<dbReference type="SUPFAM" id="SSF101936">
    <property type="entry name" value="DNA-binding pseudobarrel domain"/>
    <property type="match status" value="6"/>
</dbReference>
<evidence type="ECO:0000256" key="3">
    <source>
        <dbReference type="ARBA" id="ARBA00023015"/>
    </source>
</evidence>
<evidence type="ECO:0000256" key="8">
    <source>
        <dbReference type="SAM" id="MobiDB-lite"/>
    </source>
</evidence>
<evidence type="ECO:0000313" key="12">
    <source>
        <dbReference type="Proteomes" id="UP000824890"/>
    </source>
</evidence>
<evidence type="ECO:0000256" key="5">
    <source>
        <dbReference type="ARBA" id="ARBA00023163"/>
    </source>
</evidence>
<dbReference type="CDD" id="cd10017">
    <property type="entry name" value="B3_DNA"/>
    <property type="match status" value="5"/>
</dbReference>
<keyword evidence="12" id="KW-1185">Reference proteome</keyword>
<dbReference type="PROSITE" id="PS00204">
    <property type="entry name" value="FERRITIN_2"/>
    <property type="match status" value="1"/>
</dbReference>
<feature type="region of interest" description="Disordered" evidence="8">
    <location>
        <begin position="541"/>
        <end position="572"/>
    </location>
</feature>
<dbReference type="PANTHER" id="PTHR31674">
    <property type="entry name" value="B3 DOMAIN-CONTAINING PROTEIN REM-LIKE 3-RELATED"/>
    <property type="match status" value="1"/>
</dbReference>
<keyword evidence="3" id="KW-0805">Transcription regulation</keyword>
<protein>
    <recommendedName>
        <fullName evidence="2">ferroxidase</fullName>
        <ecNumber evidence="2">1.16.3.1</ecNumber>
    </recommendedName>
</protein>
<feature type="domain" description="TF-B3" evidence="9">
    <location>
        <begin position="788"/>
        <end position="845"/>
    </location>
</feature>
<dbReference type="InterPro" id="IPR003340">
    <property type="entry name" value="B3_DNA-bd"/>
</dbReference>
<feature type="domain" description="TF-B3" evidence="9">
    <location>
        <begin position="1000"/>
        <end position="1099"/>
    </location>
</feature>
<keyword evidence="5" id="KW-0804">Transcription</keyword>
<dbReference type="EC" id="1.16.3.1" evidence="2"/>
<evidence type="ECO:0000256" key="6">
    <source>
        <dbReference type="ARBA" id="ARBA00023242"/>
    </source>
</evidence>
<evidence type="ECO:0000259" key="10">
    <source>
        <dbReference type="PROSITE" id="PS50905"/>
    </source>
</evidence>
<dbReference type="EMBL" id="JAGKQM010000015">
    <property type="protein sequence ID" value="KAH0881143.1"/>
    <property type="molecule type" value="Genomic_DNA"/>
</dbReference>
<feature type="compositionally biased region" description="Basic and acidic residues" evidence="8">
    <location>
        <begin position="448"/>
        <end position="477"/>
    </location>
</feature>
<name>A0ABQ7ZLY7_BRANA</name>
<feature type="compositionally biased region" description="Basic and acidic residues" evidence="8">
    <location>
        <begin position="546"/>
        <end position="572"/>
    </location>
</feature>
<dbReference type="InterPro" id="IPR009040">
    <property type="entry name" value="Ferritin-like_diiron"/>
</dbReference>
<comment type="catalytic activity">
    <reaction evidence="7">
        <text>4 Fe(2+) + O2 + 4 H(+) = 4 Fe(3+) + 2 H2O</text>
        <dbReference type="Rhea" id="RHEA:11148"/>
        <dbReference type="ChEBI" id="CHEBI:15377"/>
        <dbReference type="ChEBI" id="CHEBI:15378"/>
        <dbReference type="ChEBI" id="CHEBI:15379"/>
        <dbReference type="ChEBI" id="CHEBI:29033"/>
        <dbReference type="ChEBI" id="CHEBI:29034"/>
        <dbReference type="EC" id="1.16.3.1"/>
    </reaction>
</comment>
<organism evidence="11 12">
    <name type="scientific">Brassica napus</name>
    <name type="common">Rape</name>
    <dbReference type="NCBI Taxonomy" id="3708"/>
    <lineage>
        <taxon>Eukaryota</taxon>
        <taxon>Viridiplantae</taxon>
        <taxon>Streptophyta</taxon>
        <taxon>Embryophyta</taxon>
        <taxon>Tracheophyta</taxon>
        <taxon>Spermatophyta</taxon>
        <taxon>Magnoliopsida</taxon>
        <taxon>eudicotyledons</taxon>
        <taxon>Gunneridae</taxon>
        <taxon>Pentapetalae</taxon>
        <taxon>rosids</taxon>
        <taxon>malvids</taxon>
        <taxon>Brassicales</taxon>
        <taxon>Brassicaceae</taxon>
        <taxon>Brassiceae</taxon>
        <taxon>Brassica</taxon>
    </lineage>
</organism>
<dbReference type="SUPFAM" id="SSF47240">
    <property type="entry name" value="Ferritin-like"/>
    <property type="match status" value="1"/>
</dbReference>
<evidence type="ECO:0000256" key="1">
    <source>
        <dbReference type="ARBA" id="ARBA00004123"/>
    </source>
</evidence>
<gene>
    <name evidence="11" type="ORF">HID58_068537</name>
</gene>
<comment type="caution">
    <text evidence="11">The sequence shown here is derived from an EMBL/GenBank/DDBJ whole genome shotgun (WGS) entry which is preliminary data.</text>
</comment>
<evidence type="ECO:0000313" key="11">
    <source>
        <dbReference type="EMBL" id="KAH0881143.1"/>
    </source>
</evidence>
<dbReference type="InterPro" id="IPR014034">
    <property type="entry name" value="Ferritin_CS"/>
</dbReference>
<feature type="domain" description="TF-B3" evidence="9">
    <location>
        <begin position="299"/>
        <end position="395"/>
    </location>
</feature>
<dbReference type="PROSITE" id="PS50863">
    <property type="entry name" value="B3"/>
    <property type="match status" value="5"/>
</dbReference>
<sequence>MLLKASPAFSILNSGVGDLFPPSNVLFPSTACRGSRLSVRAAKGTSTKSLTGVVFEPFEEVKKDMDLLVPTTPLASLARHKFSDESESAVNEQINVEYNVSYIYHALYAYFDRDNVGLKGFANFFKDSSIEERGHAEKFMEYQNKRGGRVKLQSILMPFSEFDHEEKGDALYAMELALSLEKLTNEKLLKLQSVGVKNNDVQLVDFVESEFLGEQVEAIKKISEYVAQLRRIGKGHGVWHFDQMLLDEQVLLHAVRSSSLRLNVKLHCFNSLNGEQETSPKLKQKVFLNGKCFSFLTYQSTFFQPLLPGFQSHLNISMTFYSKHIKGTTNEGNANAVVKLRSDASDLTWEVKMDGRRLTQGWQEFTTSHDLRVGDIVIFRHDGDLLFHVTTFGPSCCEIQYDDDVFQISSDSDSDSEMNQETREAVSPSDKSCFVARVTPANLRKNTLKKEEETAKQKTPEKKVEGNQQEEKIETREKGLEEKATEIETEMEEGQINEGWKNVSGGKASRSPRMQELKYGQVKIATPSMFEALSNIGENGEEIEEDKEKVEDWEKEMVDSEESGKEEEKDNMEDMRKYGNKVVKVLEIGGRQQLPRQSKTRLKFLPRGFSRSNGLMNREGEIFLLNEYGKPWTALLSYYKKTGDVYLRRGWRNFCHENQKRANDLLTFKLVQEGTKPVLQLCSSMYNRGSSSTSEDRFLTLTLTHYNFKKCKLCLPATFLKANGIKSARKITLVDRVEREFCEANGVKAGESFKLELIEEEEEDTAATHLLKFCTKPLLPKHSHDFLLKLTSDASDKTWEVKMDGRRLTRGWQNFANGHGVRVGDIVIFRRDGDLLFHVTSFGPSCCQILYDDDVIQVSSDSEKYHQDTREEGSPSDNACFVARVTASNLSRDMLFFPRDFSRSNGLMDRECEIILLNEYGKPWKLFLRNHKTHGGGVYIRTGWRRFCRQNRKRVNSLLTFKLVQAGTKPVLQLCSSMYNRDSLRGSSSSSSSSRSQERFLTLTLTTYSLRKSKLCLPGKFVWLNGIENARKITLVDRYGVKRTTSLRPDNKYGAMRMGKGWREFCKANGVKAGESFTLELIKEEEINTSTHLLKFCTEV</sequence>
<feature type="domain" description="Ferritin-like diiron" evidence="10">
    <location>
        <begin position="80"/>
        <end position="233"/>
    </location>
</feature>
<dbReference type="InterPro" id="IPR015300">
    <property type="entry name" value="DNA-bd_pseudobarrel_sf"/>
</dbReference>
<dbReference type="Pfam" id="PF00210">
    <property type="entry name" value="Ferritin"/>
    <property type="match status" value="1"/>
</dbReference>
<reference evidence="11 12" key="1">
    <citation type="submission" date="2021-05" db="EMBL/GenBank/DDBJ databases">
        <title>Genome Assembly of Synthetic Allotetraploid Brassica napus Reveals Homoeologous Exchanges between Subgenomes.</title>
        <authorList>
            <person name="Davis J.T."/>
        </authorList>
    </citation>
    <scope>NUCLEOTIDE SEQUENCE [LARGE SCALE GENOMIC DNA]</scope>
    <source>
        <strain evidence="12">cv. Da-Ae</strain>
        <tissue evidence="11">Seedling</tissue>
    </source>
</reference>
<feature type="region of interest" description="Disordered" evidence="8">
    <location>
        <begin position="446"/>
        <end position="477"/>
    </location>
</feature>
<feature type="region of interest" description="Disordered" evidence="8">
    <location>
        <begin position="409"/>
        <end position="431"/>
    </location>
</feature>
<accession>A0ABQ7ZLY7</accession>